<comment type="caution">
    <text evidence="1">The sequence shown here is derived from an EMBL/GenBank/DDBJ whole genome shotgun (WGS) entry which is preliminary data.</text>
</comment>
<accession>A0A8K0JP37</accession>
<reference evidence="1" key="1">
    <citation type="submission" date="2020-04" db="EMBL/GenBank/DDBJ databases">
        <title>Analysis of mating type loci in Filobasidium floriforme.</title>
        <authorList>
            <person name="Nowrousian M."/>
        </authorList>
    </citation>
    <scope>NUCLEOTIDE SEQUENCE</scope>
    <source>
        <strain evidence="1">CBS 6242</strain>
    </source>
</reference>
<dbReference type="AlphaFoldDB" id="A0A8K0JP37"/>
<dbReference type="Proteomes" id="UP000812966">
    <property type="component" value="Unassembled WGS sequence"/>
</dbReference>
<evidence type="ECO:0000313" key="2">
    <source>
        <dbReference type="Proteomes" id="UP000812966"/>
    </source>
</evidence>
<proteinExistence type="predicted"/>
<name>A0A8K0JP37_9TREE</name>
<keyword evidence="2" id="KW-1185">Reference proteome</keyword>
<gene>
    <name evidence="1" type="ORF">FFLO_01689</name>
</gene>
<dbReference type="EMBL" id="JABELV010000024">
    <property type="protein sequence ID" value="KAG7562860.1"/>
    <property type="molecule type" value="Genomic_DNA"/>
</dbReference>
<sequence>MKDEVDDTLDGTNFRTESARIVEVENGKPDKEYRASVQIRINGDDSVGAIGTISRTMTFPFRKDAKADEHAEKTVSQMRPYDEFIAEAQRRFTPTSPLEVDSRVSTRDFCGVTGYLSNTDGGPSTRSQSGNKAAYFYIESLSVRTVSGM</sequence>
<evidence type="ECO:0000313" key="1">
    <source>
        <dbReference type="EMBL" id="KAG7562860.1"/>
    </source>
</evidence>
<organism evidence="1 2">
    <name type="scientific">Filobasidium floriforme</name>
    <dbReference type="NCBI Taxonomy" id="5210"/>
    <lineage>
        <taxon>Eukaryota</taxon>
        <taxon>Fungi</taxon>
        <taxon>Dikarya</taxon>
        <taxon>Basidiomycota</taxon>
        <taxon>Agaricomycotina</taxon>
        <taxon>Tremellomycetes</taxon>
        <taxon>Filobasidiales</taxon>
        <taxon>Filobasidiaceae</taxon>
        <taxon>Filobasidium</taxon>
    </lineage>
</organism>
<protein>
    <submittedName>
        <fullName evidence="1">Uncharacterized protein</fullName>
    </submittedName>
</protein>